<protein>
    <submittedName>
        <fullName evidence="2">Uncharacterized protein</fullName>
    </submittedName>
</protein>
<gene>
    <name evidence="2" type="ORF">ASS94_00905</name>
</gene>
<name>A0AAP7IF85_9STAP</name>
<dbReference type="EMBL" id="LNPX01000004">
    <property type="protein sequence ID" value="OEK58914.1"/>
    <property type="molecule type" value="Genomic_DNA"/>
</dbReference>
<reference evidence="3" key="1">
    <citation type="submission" date="2015-11" db="EMBL/GenBank/DDBJ databases">
        <title>Genomic diversity of Staphylococcus saprophyticus strains from urinary tract infections, animal surfaces, and fermented foods.</title>
        <authorList>
            <person name="Wolfe B.E."/>
        </authorList>
    </citation>
    <scope>NUCLEOTIDE SEQUENCE [LARGE SCALE GENOMIC DNA]</scope>
    <source>
        <strain evidence="3">738_7</strain>
    </source>
</reference>
<sequence length="92" mass="10298">MTKFEIYKKTEPFLPIIIPVILIITFAITRSGNMIQTIIFALSSISIASAIFWGMDELKHKQSRIQTIASIGYFVIALLITIALFVIVPQLA</sequence>
<keyword evidence="1" id="KW-1133">Transmembrane helix</keyword>
<evidence type="ECO:0000256" key="1">
    <source>
        <dbReference type="SAM" id="Phobius"/>
    </source>
</evidence>
<keyword evidence="1" id="KW-0472">Membrane</keyword>
<accession>A0AAP7IF85</accession>
<dbReference type="AlphaFoldDB" id="A0AAP7IF85"/>
<evidence type="ECO:0000313" key="3">
    <source>
        <dbReference type="Proteomes" id="UP000095464"/>
    </source>
</evidence>
<comment type="caution">
    <text evidence="2">The sequence shown here is derived from an EMBL/GenBank/DDBJ whole genome shotgun (WGS) entry which is preliminary data.</text>
</comment>
<feature type="transmembrane region" description="Helical" evidence="1">
    <location>
        <begin position="35"/>
        <end position="55"/>
    </location>
</feature>
<proteinExistence type="predicted"/>
<evidence type="ECO:0000313" key="2">
    <source>
        <dbReference type="EMBL" id="OEK58914.1"/>
    </source>
</evidence>
<organism evidence="2 3">
    <name type="scientific">Staphylococcus equorum</name>
    <dbReference type="NCBI Taxonomy" id="246432"/>
    <lineage>
        <taxon>Bacteria</taxon>
        <taxon>Bacillati</taxon>
        <taxon>Bacillota</taxon>
        <taxon>Bacilli</taxon>
        <taxon>Bacillales</taxon>
        <taxon>Staphylococcaceae</taxon>
        <taxon>Staphylococcus</taxon>
    </lineage>
</organism>
<feature type="transmembrane region" description="Helical" evidence="1">
    <location>
        <begin position="67"/>
        <end position="88"/>
    </location>
</feature>
<dbReference type="RefSeq" id="WP_069854314.1">
    <property type="nucleotide sequence ID" value="NZ_LNPX01000004.1"/>
</dbReference>
<dbReference type="Proteomes" id="UP000095464">
    <property type="component" value="Unassembled WGS sequence"/>
</dbReference>
<keyword evidence="1" id="KW-0812">Transmembrane</keyword>
<feature type="transmembrane region" description="Helical" evidence="1">
    <location>
        <begin position="12"/>
        <end position="29"/>
    </location>
</feature>